<proteinExistence type="predicted"/>
<reference evidence="4 5" key="1">
    <citation type="submission" date="2025-05" db="UniProtKB">
        <authorList>
            <consortium name="RefSeq"/>
        </authorList>
    </citation>
    <scope>IDENTIFICATION</scope>
    <source>
        <tissue evidence="4 5">Whole body</tissue>
    </source>
</reference>
<dbReference type="GeneID" id="113400936"/>
<feature type="signal peptide" evidence="2">
    <location>
        <begin position="1"/>
        <end position="20"/>
    </location>
</feature>
<feature type="chain" id="PRO_5045025774" evidence="2">
    <location>
        <begin position="21"/>
        <end position="396"/>
    </location>
</feature>
<sequence>MLGITLCSALLLATVSYSGADRWSWPDAAGEESVRIDSKVRFVDAPETHRNSKRDNVQADEIPFQEATDTEGFYNRPPGSGRYPVLVEPERSVRINGQNVYFLNGQNRNQRYSDGTLDSLQHCKCVSRPDCKVQTDYKRACGTNQYLCCFNVPNRQNSQQSEYFNEVDDERPMLYPNQGSLAGPFPAPHETDASGVFGPDHGPNNVLLGSFEDRRPPQNVLVGPNGPTGIIGPTNKQVLVGPGGPTGVVGPGRPVLAGPQGPTGVIGPGNEVRDQRNGLIGPNGPSGDTGLSETAQRGVLVGPGGPTGIIGPAYNRPVLVGPNGPTGVIGPRRQGVLVGPGGPTGIIGPGGFNRQSQRGILVGPGGPTGIIGPGRRVLVGPGGPTGQIGPGNYYGK</sequence>
<keyword evidence="3" id="KW-1185">Reference proteome</keyword>
<name>A0ABM4AM23_VANTA</name>
<keyword evidence="2" id="KW-0732">Signal</keyword>
<dbReference type="RefSeq" id="XP_064072347.1">
    <property type="nucleotide sequence ID" value="XM_064216277.1"/>
</dbReference>
<organism evidence="3 4">
    <name type="scientific">Vanessa tameamea</name>
    <name type="common">Kamehameha butterfly</name>
    <dbReference type="NCBI Taxonomy" id="334116"/>
    <lineage>
        <taxon>Eukaryota</taxon>
        <taxon>Metazoa</taxon>
        <taxon>Ecdysozoa</taxon>
        <taxon>Arthropoda</taxon>
        <taxon>Hexapoda</taxon>
        <taxon>Insecta</taxon>
        <taxon>Pterygota</taxon>
        <taxon>Neoptera</taxon>
        <taxon>Endopterygota</taxon>
        <taxon>Lepidoptera</taxon>
        <taxon>Glossata</taxon>
        <taxon>Ditrysia</taxon>
        <taxon>Papilionoidea</taxon>
        <taxon>Nymphalidae</taxon>
        <taxon>Nymphalinae</taxon>
        <taxon>Vanessa</taxon>
    </lineage>
</organism>
<evidence type="ECO:0000256" key="2">
    <source>
        <dbReference type="SAM" id="SignalP"/>
    </source>
</evidence>
<feature type="region of interest" description="Disordered" evidence="1">
    <location>
        <begin position="47"/>
        <end position="81"/>
    </location>
</feature>
<evidence type="ECO:0000256" key="1">
    <source>
        <dbReference type="SAM" id="MobiDB-lite"/>
    </source>
</evidence>
<evidence type="ECO:0000313" key="4">
    <source>
        <dbReference type="RefSeq" id="XP_064072346.1"/>
    </source>
</evidence>
<evidence type="ECO:0000313" key="5">
    <source>
        <dbReference type="RefSeq" id="XP_064072347.1"/>
    </source>
</evidence>
<accession>A0ABM4AM23</accession>
<dbReference type="RefSeq" id="XP_064072346.1">
    <property type="nucleotide sequence ID" value="XM_064216276.1"/>
</dbReference>
<protein>
    <submittedName>
        <fullName evidence="4 5">Collagen alpha-2(I) chain-like</fullName>
    </submittedName>
</protein>
<gene>
    <name evidence="4 5" type="primary">LOC113400936</name>
</gene>
<evidence type="ECO:0000313" key="3">
    <source>
        <dbReference type="Proteomes" id="UP001652626"/>
    </source>
</evidence>
<feature type="compositionally biased region" description="Basic and acidic residues" evidence="1">
    <location>
        <begin position="47"/>
        <end position="57"/>
    </location>
</feature>
<dbReference type="Proteomes" id="UP001652626">
    <property type="component" value="Chromosome 11"/>
</dbReference>